<evidence type="ECO:0000313" key="3">
    <source>
        <dbReference type="Proteomes" id="UP000256645"/>
    </source>
</evidence>
<sequence>MSEKLAPAPRTGMRIIRITAVVPLLFSLVAFILTLLTVISGSRPGMLEGAHSMALNTTHLGENIIQFSAASNGSSTSSDPISSFFSSLLGGITSGIDGALTSAEASAVSSVISALGISEYYTFHLRTICEGSLSDPSSANAKFNISKCSSYEDTTAGLEKMANIIPSSTVIGLTNVTVPLLSTVSSSAGFLNSLSQGISTTTFALFIISLVSAFFAVPASGLAAIRPSSPLLMWTSFISTGLAVTFQFIGAIIVTAFAGGATAVVSKFGDGVGLYANIGIQLQVFVWVSFGLLLVSFAYWFSVWFVEFRQRSYKARRRTSYEIGNWKGIFAEVLSDLRLPKDDDSTAMTTALAPKSSKPAAARNSYGVI</sequence>
<dbReference type="EMBL" id="PDLM01000014">
    <property type="protein sequence ID" value="RDW61998.1"/>
    <property type="molecule type" value="Genomic_DNA"/>
</dbReference>
<feature type="transmembrane region" description="Helical" evidence="1">
    <location>
        <begin position="170"/>
        <end position="191"/>
    </location>
</feature>
<dbReference type="Pfam" id="PF06687">
    <property type="entry name" value="SUR7"/>
    <property type="match status" value="1"/>
</dbReference>
<feature type="transmembrane region" description="Helical" evidence="1">
    <location>
        <begin position="237"/>
        <end position="264"/>
    </location>
</feature>
<keyword evidence="3" id="KW-1185">Reference proteome</keyword>
<evidence type="ECO:0000256" key="1">
    <source>
        <dbReference type="SAM" id="Phobius"/>
    </source>
</evidence>
<name>A0A3D8QJV3_9HELO</name>
<proteinExistence type="predicted"/>
<dbReference type="GO" id="GO:0031505">
    <property type="term" value="P:fungal-type cell wall organization"/>
    <property type="evidence" value="ECO:0007669"/>
    <property type="project" value="TreeGrafter"/>
</dbReference>
<keyword evidence="1" id="KW-0812">Transmembrane</keyword>
<keyword evidence="1" id="KW-1133">Transmembrane helix</keyword>
<gene>
    <name evidence="2" type="ORF">BP6252_11431</name>
</gene>
<dbReference type="AlphaFoldDB" id="A0A3D8QJV3"/>
<dbReference type="OrthoDB" id="4159154at2759"/>
<evidence type="ECO:0000313" key="2">
    <source>
        <dbReference type="EMBL" id="RDW61998.1"/>
    </source>
</evidence>
<keyword evidence="1" id="KW-0472">Membrane</keyword>
<dbReference type="Proteomes" id="UP000256645">
    <property type="component" value="Unassembled WGS sequence"/>
</dbReference>
<reference evidence="2 3" key="1">
    <citation type="journal article" date="2018" name="IMA Fungus">
        <title>IMA Genome-F 9: Draft genome sequence of Annulohypoxylon stygium, Aspergillus mulundensis, Berkeleyomyces basicola (syn. Thielaviopsis basicola), Ceratocystis smalleyi, two Cercospora beticola strains, Coleophoma cylindrospora, Fusarium fracticaudum, Phialophora cf. hyalina, and Morchella septimelata.</title>
        <authorList>
            <person name="Wingfield B.D."/>
            <person name="Bills G.F."/>
            <person name="Dong Y."/>
            <person name="Huang W."/>
            <person name="Nel W.J."/>
            <person name="Swalarsk-Parry B.S."/>
            <person name="Vaghefi N."/>
            <person name="Wilken P.M."/>
            <person name="An Z."/>
            <person name="de Beer Z.W."/>
            <person name="De Vos L."/>
            <person name="Chen L."/>
            <person name="Duong T.A."/>
            <person name="Gao Y."/>
            <person name="Hammerbacher A."/>
            <person name="Kikkert J.R."/>
            <person name="Li Y."/>
            <person name="Li H."/>
            <person name="Li K."/>
            <person name="Li Q."/>
            <person name="Liu X."/>
            <person name="Ma X."/>
            <person name="Naidoo K."/>
            <person name="Pethybridge S.J."/>
            <person name="Sun J."/>
            <person name="Steenkamp E.T."/>
            <person name="van der Nest M.A."/>
            <person name="van Wyk S."/>
            <person name="Wingfield M.J."/>
            <person name="Xiong C."/>
            <person name="Yue Q."/>
            <person name="Zhang X."/>
        </authorList>
    </citation>
    <scope>NUCLEOTIDE SEQUENCE [LARGE SCALE GENOMIC DNA]</scope>
    <source>
        <strain evidence="2 3">BP6252</strain>
    </source>
</reference>
<dbReference type="PANTHER" id="PTHR28019:SF7">
    <property type="entry name" value="SUR7 PROTEIN"/>
    <property type="match status" value="1"/>
</dbReference>
<feature type="transmembrane region" description="Helical" evidence="1">
    <location>
        <begin position="203"/>
        <end position="225"/>
    </location>
</feature>
<dbReference type="InterPro" id="IPR009571">
    <property type="entry name" value="SUR7/Rim9-like_fungi"/>
</dbReference>
<protein>
    <submittedName>
        <fullName evidence="2">Uncharacterized protein</fullName>
    </submittedName>
</protein>
<feature type="transmembrane region" description="Helical" evidence="1">
    <location>
        <begin position="15"/>
        <end position="39"/>
    </location>
</feature>
<dbReference type="InterPro" id="IPR052413">
    <property type="entry name" value="SUR7_domain"/>
</dbReference>
<dbReference type="PANTHER" id="PTHR28019">
    <property type="entry name" value="CELL MEMBRANE PROTEIN YLR413W-RELATED"/>
    <property type="match status" value="1"/>
</dbReference>
<dbReference type="GO" id="GO:0051285">
    <property type="term" value="C:cell cortex of cell tip"/>
    <property type="evidence" value="ECO:0007669"/>
    <property type="project" value="TreeGrafter"/>
</dbReference>
<organism evidence="2 3">
    <name type="scientific">Coleophoma cylindrospora</name>
    <dbReference type="NCBI Taxonomy" id="1849047"/>
    <lineage>
        <taxon>Eukaryota</taxon>
        <taxon>Fungi</taxon>
        <taxon>Dikarya</taxon>
        <taxon>Ascomycota</taxon>
        <taxon>Pezizomycotina</taxon>
        <taxon>Leotiomycetes</taxon>
        <taxon>Helotiales</taxon>
        <taxon>Dermateaceae</taxon>
        <taxon>Coleophoma</taxon>
    </lineage>
</organism>
<feature type="transmembrane region" description="Helical" evidence="1">
    <location>
        <begin position="284"/>
        <end position="308"/>
    </location>
</feature>
<dbReference type="GO" id="GO:0005886">
    <property type="term" value="C:plasma membrane"/>
    <property type="evidence" value="ECO:0007669"/>
    <property type="project" value="InterPro"/>
</dbReference>
<accession>A0A3D8QJV3</accession>
<comment type="caution">
    <text evidence="2">The sequence shown here is derived from an EMBL/GenBank/DDBJ whole genome shotgun (WGS) entry which is preliminary data.</text>
</comment>